<evidence type="ECO:0008006" key="4">
    <source>
        <dbReference type="Google" id="ProtNLM"/>
    </source>
</evidence>
<gene>
    <name evidence="2" type="ORF">ACIP2Z_11570</name>
</gene>
<proteinExistence type="predicted"/>
<comment type="caution">
    <text evidence="2">The sequence shown here is derived from an EMBL/GenBank/DDBJ whole genome shotgun (WGS) entry which is preliminary data.</text>
</comment>
<keyword evidence="1" id="KW-0812">Transmembrane</keyword>
<protein>
    <recommendedName>
        <fullName evidence="4">Peptidase M48 domain-containing protein</fullName>
    </recommendedName>
</protein>
<feature type="transmembrane region" description="Helical" evidence="1">
    <location>
        <begin position="27"/>
        <end position="44"/>
    </location>
</feature>
<keyword evidence="1" id="KW-1133">Transmembrane helix</keyword>
<keyword evidence="3" id="KW-1185">Reference proteome</keyword>
<sequence>MAHPFAPDTHEHVRYSVARHPLERSRLVVAVGTIWIGFVLYLAITLTSLGGAGLVFPFLLIFVVIGAEWLFHRLRKARLLGQAIKVTPDSFPDIHAEIVELRRRLDYHRPVDVYVLDEVKGNIEVTSLLGTRVLLIKGELAAALQDDGPASLRFLLGHYIGWLKARHGQLTLYVVVLDYLRWLSFVLPWMLPYWRCSKYTCDQFGYLCAEDLHASLGVIARLVVGADAGPRVPPAGVLEQAHQVSRRPLSRYAELFQSEPHLVKRYVNLVAFAGAVMPADHERFVAGLDEKGRRILRELLIQSPHRQSPASRPRPAAHPG</sequence>
<evidence type="ECO:0000313" key="2">
    <source>
        <dbReference type="EMBL" id="MFJ4079586.1"/>
    </source>
</evidence>
<accession>A0ABW8FC38</accession>
<dbReference type="Proteomes" id="UP001617511">
    <property type="component" value="Unassembled WGS sequence"/>
</dbReference>
<reference evidence="2 3" key="1">
    <citation type="submission" date="2024-10" db="EMBL/GenBank/DDBJ databases">
        <title>The Natural Products Discovery Center: Release of the First 8490 Sequenced Strains for Exploring Actinobacteria Biosynthetic Diversity.</title>
        <authorList>
            <person name="Kalkreuter E."/>
            <person name="Kautsar S.A."/>
            <person name="Yang D."/>
            <person name="Bader C.D."/>
            <person name="Teijaro C.N."/>
            <person name="Fluegel L."/>
            <person name="Davis C.M."/>
            <person name="Simpson J.R."/>
            <person name="Lauterbach L."/>
            <person name="Steele A.D."/>
            <person name="Gui C."/>
            <person name="Meng S."/>
            <person name="Li G."/>
            <person name="Viehrig K."/>
            <person name="Ye F."/>
            <person name="Su P."/>
            <person name="Kiefer A.F."/>
            <person name="Nichols A."/>
            <person name="Cepeda A.J."/>
            <person name="Yan W."/>
            <person name="Fan B."/>
            <person name="Jiang Y."/>
            <person name="Adhikari A."/>
            <person name="Zheng C.-J."/>
            <person name="Schuster L."/>
            <person name="Cowan T.M."/>
            <person name="Smanski M.J."/>
            <person name="Chevrette M.G."/>
            <person name="De Carvalho L.P.S."/>
            <person name="Shen B."/>
        </authorList>
    </citation>
    <scope>NUCLEOTIDE SEQUENCE [LARGE SCALE GENOMIC DNA]</scope>
    <source>
        <strain evidence="2 3">NPDC089932</strain>
    </source>
</reference>
<dbReference type="EMBL" id="JBIVGG010000005">
    <property type="protein sequence ID" value="MFJ4079586.1"/>
    <property type="molecule type" value="Genomic_DNA"/>
</dbReference>
<name>A0ABW8FC38_9ACTN</name>
<feature type="transmembrane region" description="Helical" evidence="1">
    <location>
        <begin position="50"/>
        <end position="71"/>
    </location>
</feature>
<evidence type="ECO:0000313" key="3">
    <source>
        <dbReference type="Proteomes" id="UP001617511"/>
    </source>
</evidence>
<keyword evidence="1" id="KW-0472">Membrane</keyword>
<dbReference type="RefSeq" id="WP_402072001.1">
    <property type="nucleotide sequence ID" value="NZ_JBIVGG010000005.1"/>
</dbReference>
<organism evidence="2 3">
    <name type="scientific">Streptomyces iakyrus</name>
    <dbReference type="NCBI Taxonomy" id="68219"/>
    <lineage>
        <taxon>Bacteria</taxon>
        <taxon>Bacillati</taxon>
        <taxon>Actinomycetota</taxon>
        <taxon>Actinomycetes</taxon>
        <taxon>Kitasatosporales</taxon>
        <taxon>Streptomycetaceae</taxon>
        <taxon>Streptomyces</taxon>
    </lineage>
</organism>
<evidence type="ECO:0000256" key="1">
    <source>
        <dbReference type="SAM" id="Phobius"/>
    </source>
</evidence>